<gene>
    <name evidence="1" type="ORF">BDY21DRAFT_351431</name>
</gene>
<accession>A0A6A6NUQ0</accession>
<reference evidence="1" key="1">
    <citation type="journal article" date="2020" name="Stud. Mycol.">
        <title>101 Dothideomycetes genomes: a test case for predicting lifestyles and emergence of pathogens.</title>
        <authorList>
            <person name="Haridas S."/>
            <person name="Albert R."/>
            <person name="Binder M."/>
            <person name="Bloem J."/>
            <person name="Labutti K."/>
            <person name="Salamov A."/>
            <person name="Andreopoulos B."/>
            <person name="Baker S."/>
            <person name="Barry K."/>
            <person name="Bills G."/>
            <person name="Bluhm B."/>
            <person name="Cannon C."/>
            <person name="Castanera R."/>
            <person name="Culley D."/>
            <person name="Daum C."/>
            <person name="Ezra D."/>
            <person name="Gonzalez J."/>
            <person name="Henrissat B."/>
            <person name="Kuo A."/>
            <person name="Liang C."/>
            <person name="Lipzen A."/>
            <person name="Lutzoni F."/>
            <person name="Magnuson J."/>
            <person name="Mondo S."/>
            <person name="Nolan M."/>
            <person name="Ohm R."/>
            <person name="Pangilinan J."/>
            <person name="Park H.-J."/>
            <person name="Ramirez L."/>
            <person name="Alfaro M."/>
            <person name="Sun H."/>
            <person name="Tritt A."/>
            <person name="Yoshinaga Y."/>
            <person name="Zwiers L.-H."/>
            <person name="Turgeon B."/>
            <person name="Goodwin S."/>
            <person name="Spatafora J."/>
            <person name="Crous P."/>
            <person name="Grigoriev I."/>
        </authorList>
    </citation>
    <scope>NUCLEOTIDE SEQUENCE</scope>
    <source>
        <strain evidence="1">ATCC 16933</strain>
    </source>
</reference>
<evidence type="ECO:0000313" key="2">
    <source>
        <dbReference type="Proteomes" id="UP000799766"/>
    </source>
</evidence>
<dbReference type="PANTHER" id="PTHR15615:SF32">
    <property type="entry name" value="PROTEIN KINASE COMPLEX COMPONENT, PUTATIVE (AFU_ORTHOLOGUE AFUA_2G07660)-RELATED"/>
    <property type="match status" value="1"/>
</dbReference>
<proteinExistence type="predicted"/>
<dbReference type="GO" id="GO:0019901">
    <property type="term" value="F:protein kinase binding"/>
    <property type="evidence" value="ECO:0007669"/>
    <property type="project" value="InterPro"/>
</dbReference>
<keyword evidence="2" id="KW-1185">Reference proteome</keyword>
<dbReference type="Gene3D" id="1.10.472.10">
    <property type="entry name" value="Cyclin-like"/>
    <property type="match status" value="1"/>
</dbReference>
<name>A0A6A6NUQ0_9PEZI</name>
<dbReference type="GO" id="GO:0016538">
    <property type="term" value="F:cyclin-dependent protein serine/threonine kinase regulator activity"/>
    <property type="evidence" value="ECO:0007669"/>
    <property type="project" value="TreeGrafter"/>
</dbReference>
<dbReference type="Proteomes" id="UP000799766">
    <property type="component" value="Unassembled WGS sequence"/>
</dbReference>
<dbReference type="Pfam" id="PF08613">
    <property type="entry name" value="Cyclin"/>
    <property type="match status" value="1"/>
</dbReference>
<dbReference type="InterPro" id="IPR013922">
    <property type="entry name" value="Cyclin_PHO80-like"/>
</dbReference>
<organism evidence="1 2">
    <name type="scientific">Lineolata rhizophorae</name>
    <dbReference type="NCBI Taxonomy" id="578093"/>
    <lineage>
        <taxon>Eukaryota</taxon>
        <taxon>Fungi</taxon>
        <taxon>Dikarya</taxon>
        <taxon>Ascomycota</taxon>
        <taxon>Pezizomycotina</taxon>
        <taxon>Dothideomycetes</taxon>
        <taxon>Dothideomycetes incertae sedis</taxon>
        <taxon>Lineolatales</taxon>
        <taxon>Lineolataceae</taxon>
        <taxon>Lineolata</taxon>
    </lineage>
</organism>
<evidence type="ECO:0000313" key="1">
    <source>
        <dbReference type="EMBL" id="KAF2455162.1"/>
    </source>
</evidence>
<dbReference type="PANTHER" id="PTHR15615">
    <property type="match status" value="1"/>
</dbReference>
<dbReference type="AlphaFoldDB" id="A0A6A6NUQ0"/>
<dbReference type="OrthoDB" id="5304883at2759"/>
<protein>
    <submittedName>
        <fullName evidence="1">Cyclin-domain-containing protein</fullName>
    </submittedName>
</protein>
<dbReference type="GO" id="GO:0005634">
    <property type="term" value="C:nucleus"/>
    <property type="evidence" value="ECO:0007669"/>
    <property type="project" value="TreeGrafter"/>
</dbReference>
<sequence length="124" mass="14017">MSTAVYLAAGCYMHRLAVEERVVPVTARTVHRLVLACLRVAMKALEDLRYPQARFAGVGGVREKELRVLEISLCYLTDFELQVSEEMLGRKTRALWQAAQHAAAWRARVPDELNLKLPVRRKGG</sequence>
<dbReference type="EMBL" id="MU001688">
    <property type="protein sequence ID" value="KAF2455162.1"/>
    <property type="molecule type" value="Genomic_DNA"/>
</dbReference>
<dbReference type="GO" id="GO:0000307">
    <property type="term" value="C:cyclin-dependent protein kinase holoenzyme complex"/>
    <property type="evidence" value="ECO:0007669"/>
    <property type="project" value="TreeGrafter"/>
</dbReference>